<dbReference type="AlphaFoldDB" id="A0ABD1XDM1"/>
<dbReference type="EMBL" id="JBHFFA010000175">
    <property type="protein sequence ID" value="KAL2602945.1"/>
    <property type="molecule type" value="Genomic_DNA"/>
</dbReference>
<dbReference type="Proteomes" id="UP001605036">
    <property type="component" value="Unassembled WGS sequence"/>
</dbReference>
<evidence type="ECO:0000313" key="2">
    <source>
        <dbReference type="EMBL" id="KAL2602991.1"/>
    </source>
</evidence>
<comment type="caution">
    <text evidence="1">The sequence shown here is derived from an EMBL/GenBank/DDBJ whole genome shotgun (WGS) entry which is preliminary data.</text>
</comment>
<keyword evidence="3" id="KW-1185">Reference proteome</keyword>
<organism evidence="1 3">
    <name type="scientific">Riccia fluitans</name>
    <dbReference type="NCBI Taxonomy" id="41844"/>
    <lineage>
        <taxon>Eukaryota</taxon>
        <taxon>Viridiplantae</taxon>
        <taxon>Streptophyta</taxon>
        <taxon>Embryophyta</taxon>
        <taxon>Marchantiophyta</taxon>
        <taxon>Marchantiopsida</taxon>
        <taxon>Marchantiidae</taxon>
        <taxon>Marchantiales</taxon>
        <taxon>Ricciaceae</taxon>
        <taxon>Riccia</taxon>
    </lineage>
</organism>
<name>A0ABD1XDM1_9MARC</name>
<evidence type="ECO:0000313" key="3">
    <source>
        <dbReference type="Proteomes" id="UP001605036"/>
    </source>
</evidence>
<proteinExistence type="predicted"/>
<gene>
    <name evidence="1" type="ORF">R1flu_008801</name>
    <name evidence="2" type="ORF">R1flu_017288</name>
</gene>
<dbReference type="EMBL" id="JBHFFA010000139">
    <property type="protein sequence ID" value="KAL2602991.1"/>
    <property type="molecule type" value="Genomic_DNA"/>
</dbReference>
<reference evidence="1 3" key="1">
    <citation type="submission" date="2024-09" db="EMBL/GenBank/DDBJ databases">
        <title>Chromosome-scale assembly of Riccia fluitans.</title>
        <authorList>
            <person name="Paukszto L."/>
            <person name="Sawicki J."/>
            <person name="Karawczyk K."/>
            <person name="Piernik-Szablinska J."/>
            <person name="Szczecinska M."/>
            <person name="Mazdziarz M."/>
        </authorList>
    </citation>
    <scope>NUCLEOTIDE SEQUENCE [LARGE SCALE GENOMIC DNA]</scope>
    <source>
        <strain evidence="1">Rf_01</strain>
        <tissue evidence="1">Aerial parts of the thallus</tissue>
    </source>
</reference>
<sequence>MTGEANAIKLRTVLIRKRVPVPVDRSLSQIHGYDGYSGTLTRFRTPGDCLLFSPSRRCEKNRRRRFNDRNSRWKPQHFSELTLSLAVKRNINSLIFQSYCSVETSCCLDSPEVRGSRPTGDSDFPDALPSNEIVIGGHMCENANGRGGGFLLSGHVYDGRDPT</sequence>
<accession>A0ABD1XDM1</accession>
<evidence type="ECO:0000313" key="1">
    <source>
        <dbReference type="EMBL" id="KAL2602945.1"/>
    </source>
</evidence>
<protein>
    <submittedName>
        <fullName evidence="1">Uncharacterized protein</fullName>
    </submittedName>
</protein>